<keyword evidence="2" id="KW-0732">Signal</keyword>
<evidence type="ECO:0000313" key="3">
    <source>
        <dbReference type="EMBL" id="CAK0898244.1"/>
    </source>
</evidence>
<keyword evidence="4" id="KW-1185">Reference proteome</keyword>
<evidence type="ECO:0000313" key="4">
    <source>
        <dbReference type="Proteomes" id="UP001189429"/>
    </source>
</evidence>
<dbReference type="Gene3D" id="3.40.50.300">
    <property type="entry name" value="P-loop containing nucleotide triphosphate hydrolases"/>
    <property type="match status" value="1"/>
</dbReference>
<comment type="caution">
    <text evidence="3">The sequence shown here is derived from an EMBL/GenBank/DDBJ whole genome shotgun (WGS) entry which is preliminary data.</text>
</comment>
<dbReference type="SUPFAM" id="SSF52540">
    <property type="entry name" value="P-loop containing nucleoside triphosphate hydrolases"/>
    <property type="match status" value="1"/>
</dbReference>
<protein>
    <submittedName>
        <fullName evidence="3">Uncharacterized protein</fullName>
    </submittedName>
</protein>
<accession>A0ABN9XF16</accession>
<feature type="signal peptide" evidence="2">
    <location>
        <begin position="1"/>
        <end position="21"/>
    </location>
</feature>
<organism evidence="3 4">
    <name type="scientific">Prorocentrum cordatum</name>
    <dbReference type="NCBI Taxonomy" id="2364126"/>
    <lineage>
        <taxon>Eukaryota</taxon>
        <taxon>Sar</taxon>
        <taxon>Alveolata</taxon>
        <taxon>Dinophyceae</taxon>
        <taxon>Prorocentrales</taxon>
        <taxon>Prorocentraceae</taxon>
        <taxon>Prorocentrum</taxon>
    </lineage>
</organism>
<dbReference type="PANTHER" id="PTHR36978:SF4">
    <property type="entry name" value="P-LOOP CONTAINING NUCLEOSIDE TRIPHOSPHATE HYDROLASE PROTEIN"/>
    <property type="match status" value="1"/>
</dbReference>
<keyword evidence="1" id="KW-0472">Membrane</keyword>
<keyword evidence="1" id="KW-0812">Transmembrane</keyword>
<dbReference type="Proteomes" id="UP001189429">
    <property type="component" value="Unassembled WGS sequence"/>
</dbReference>
<name>A0ABN9XF16_9DINO</name>
<proteinExistence type="predicted"/>
<reference evidence="3" key="1">
    <citation type="submission" date="2023-10" db="EMBL/GenBank/DDBJ databases">
        <authorList>
            <person name="Chen Y."/>
            <person name="Shah S."/>
            <person name="Dougan E. K."/>
            <person name="Thang M."/>
            <person name="Chan C."/>
        </authorList>
    </citation>
    <scope>NUCLEOTIDE SEQUENCE [LARGE SCALE GENOMIC DNA]</scope>
</reference>
<keyword evidence="1" id="KW-1133">Transmembrane helix</keyword>
<feature type="transmembrane region" description="Helical" evidence="1">
    <location>
        <begin position="249"/>
        <end position="270"/>
    </location>
</feature>
<sequence length="282" mass="30727">MPRAQLAALAALWLLVAPAEGALEVIGSGYGRTGTETLRVALNTLGYKTYHMKEIIDGSLTEHVKTWHVQLESKCADVQALKSLFEDLGYTAAVDFPASMCWETLMKAYPDAKIVHTRRKSFEVWWESATNTILVLGSTFPFNILNRVVPFFVAHKAMVDALFSNILGKPLSADEPGFPWVYKAEFKASYEANNDRVVEVVPRERLLVQDHAKGWTLLCEFLGKAIPATPYPHVNTPAEFKALARSLSIGFGCAGLAALAVLGLVVKFVIGLCAAGGKTKGA</sequence>
<dbReference type="InterPro" id="IPR040632">
    <property type="entry name" value="Sulfotransfer_4"/>
</dbReference>
<dbReference type="PANTHER" id="PTHR36978">
    <property type="entry name" value="P-LOOP CONTAINING NUCLEOTIDE TRIPHOSPHATE HYDROLASE"/>
    <property type="match status" value="1"/>
</dbReference>
<gene>
    <name evidence="3" type="ORF">PCOR1329_LOCUS76164</name>
</gene>
<dbReference type="InterPro" id="IPR027417">
    <property type="entry name" value="P-loop_NTPase"/>
</dbReference>
<evidence type="ECO:0000256" key="1">
    <source>
        <dbReference type="SAM" id="Phobius"/>
    </source>
</evidence>
<feature type="chain" id="PRO_5046616628" evidence="2">
    <location>
        <begin position="22"/>
        <end position="282"/>
    </location>
</feature>
<dbReference type="EMBL" id="CAUYUJ010020447">
    <property type="protein sequence ID" value="CAK0898244.1"/>
    <property type="molecule type" value="Genomic_DNA"/>
</dbReference>
<dbReference type="Pfam" id="PF17784">
    <property type="entry name" value="Sulfotransfer_4"/>
    <property type="match status" value="1"/>
</dbReference>
<evidence type="ECO:0000256" key="2">
    <source>
        <dbReference type="SAM" id="SignalP"/>
    </source>
</evidence>